<accession>A0A6N8HZM9</accession>
<reference evidence="3 5" key="2">
    <citation type="submission" date="2020-08" db="EMBL/GenBank/DDBJ databases">
        <title>The isolate Caproiciproducens sp. 7D4C2 produces n-caproate at mildly acidic conditions from hexoses: genome and rBOX comparison with related strains and chain-elongating bacteria.</title>
        <authorList>
            <person name="Esquivel-Elizondo S."/>
            <person name="Bagci C."/>
            <person name="Temovska M."/>
            <person name="Jeon B.S."/>
            <person name="Bessarab I."/>
            <person name="Williams R.B.H."/>
            <person name="Huson D.H."/>
            <person name="Angenent L.T."/>
        </authorList>
    </citation>
    <scope>NUCLEOTIDE SEQUENCE [LARGE SCALE GENOMIC DNA]</scope>
    <source>
        <strain evidence="3 5">7D4C2</strain>
    </source>
</reference>
<feature type="domain" description="Group II intron maturase-specific" evidence="1">
    <location>
        <begin position="8"/>
        <end position="71"/>
    </location>
</feature>
<accession>A0A7G8TE52</accession>
<dbReference type="EMBL" id="CP060286">
    <property type="protein sequence ID" value="QNK41893.1"/>
    <property type="molecule type" value="Genomic_DNA"/>
</dbReference>
<dbReference type="AlphaFoldDB" id="A0A6N8HZM9"/>
<evidence type="ECO:0000259" key="1">
    <source>
        <dbReference type="Pfam" id="PF08388"/>
    </source>
</evidence>
<dbReference type="Proteomes" id="UP000469440">
    <property type="component" value="Unassembled WGS sequence"/>
</dbReference>
<evidence type="ECO:0000313" key="4">
    <source>
        <dbReference type="Proteomes" id="UP000469440"/>
    </source>
</evidence>
<gene>
    <name evidence="2" type="ORF">CAFE_20110</name>
    <name evidence="3" type="ORF">HCR03_06560</name>
</gene>
<sequence length="123" mass="14456">MAGSAQLNGKGYEWKKVRIRRFVTGWVNYFKLADMKTLLTAIDEWLRVRPRTYIWKCWKTIKNKYRNLRKLGVTQRNAGIMANTRKGYRRAADSPIVKLAISKERLKKAGYTFFLDCYASVKV</sequence>
<dbReference type="KEGG" id="cfem:HCR03_06560"/>
<name>A0A6N8HZM9_9FIRM</name>
<dbReference type="EMBL" id="VWXL01000053">
    <property type="protein sequence ID" value="MVB11301.1"/>
    <property type="molecule type" value="Genomic_DNA"/>
</dbReference>
<protein>
    <recommendedName>
        <fullName evidence="1">Group II intron maturase-specific domain-containing protein</fullName>
    </recommendedName>
</protein>
<dbReference type="Pfam" id="PF08388">
    <property type="entry name" value="GIIM"/>
    <property type="match status" value="1"/>
</dbReference>
<dbReference type="Proteomes" id="UP000515909">
    <property type="component" value="Chromosome"/>
</dbReference>
<dbReference type="OrthoDB" id="9788687at2"/>
<dbReference type="InterPro" id="IPR013597">
    <property type="entry name" value="Mat_intron_G2"/>
</dbReference>
<evidence type="ECO:0000313" key="3">
    <source>
        <dbReference type="EMBL" id="QNK41893.1"/>
    </source>
</evidence>
<evidence type="ECO:0000313" key="5">
    <source>
        <dbReference type="Proteomes" id="UP000515909"/>
    </source>
</evidence>
<evidence type="ECO:0000313" key="2">
    <source>
        <dbReference type="EMBL" id="MVB11301.1"/>
    </source>
</evidence>
<organism evidence="2 4">
    <name type="scientific">Caproicibacter fermentans</name>
    <dbReference type="NCBI Taxonomy" id="2576756"/>
    <lineage>
        <taxon>Bacteria</taxon>
        <taxon>Bacillati</taxon>
        <taxon>Bacillota</taxon>
        <taxon>Clostridia</taxon>
        <taxon>Eubacteriales</taxon>
        <taxon>Acutalibacteraceae</taxon>
        <taxon>Caproicibacter</taxon>
    </lineage>
</organism>
<dbReference type="RefSeq" id="WP_156990571.1">
    <property type="nucleotide sequence ID" value="NZ_CP060286.1"/>
</dbReference>
<reference evidence="2 4" key="1">
    <citation type="submission" date="2019-09" db="EMBL/GenBank/DDBJ databases">
        <title>Genome sequence of Clostridium sp. EA1.</title>
        <authorList>
            <person name="Poehlein A."/>
            <person name="Bengelsdorf F.R."/>
            <person name="Daniel R."/>
        </authorList>
    </citation>
    <scope>NUCLEOTIDE SEQUENCE [LARGE SCALE GENOMIC DNA]</scope>
    <source>
        <strain evidence="2 4">EA1</strain>
    </source>
</reference>
<keyword evidence="4" id="KW-1185">Reference proteome</keyword>
<proteinExistence type="predicted"/>